<feature type="domain" description="DUF3502" evidence="3">
    <location>
        <begin position="461"/>
        <end position="528"/>
    </location>
</feature>
<feature type="region of interest" description="Disordered" evidence="1">
    <location>
        <begin position="28"/>
        <end position="62"/>
    </location>
</feature>
<dbReference type="Gene3D" id="3.40.190.10">
    <property type="entry name" value="Periplasmic binding protein-like II"/>
    <property type="match status" value="2"/>
</dbReference>
<gene>
    <name evidence="4" type="ORF">ACFQMJ_03500</name>
</gene>
<protein>
    <submittedName>
        <fullName evidence="4">Extracellular solute-binding protein</fullName>
    </submittedName>
</protein>
<sequence>MPGKLKKSSGLILSIVLLLSLITACSGNNNKSSESPSSSQASNSPSAEPSGSSESPSAEPAGIDTSKKVELQFYMLGNAPKDLAKIEAEINKMALEDLNATVKFNFTTWTDWDQKYKLLLSTGQKVDLIFTAEWTQYQQYAKKKAFMPLDELLPKAAPVLNQFVPQDMWDAVRIDGQIYTVPATYKEYVTGGFVWREDLRQKYDLPKPVDMATFEAYLAGIKKNEPNIQPVAIGSDVAAALSDSHLDIARDIVGPMPYGVFAPYGNPSQVTNYWGSAEHLEDLKLYRSWAEKGYISKNELNVKDTNQDKLINGTTAAMLGDNPTRYNQTLNNMKSLHPDWELGYHPYGLTKGYATPVHPIHNGFAIPAHSENAERALAFYEKMVTDKRYNQLTEYGIEGVNYEVENGYYKMLGNADTNGFLRENMQGWAWRNPEFMLFEPSYDGVQAIFDELDKIQKPDIYTGFAEDYTEYQAERAALEQVEKQYLFPLLAGQVADVEKGLATFMDKAKQAGLEKVQQGYTNQWLAYLQEAGIQ</sequence>
<keyword evidence="5" id="KW-1185">Reference proteome</keyword>
<evidence type="ECO:0000313" key="4">
    <source>
        <dbReference type="EMBL" id="MFC7147592.1"/>
    </source>
</evidence>
<organism evidence="4 5">
    <name type="scientific">Cohnella cellulosilytica</name>
    <dbReference type="NCBI Taxonomy" id="986710"/>
    <lineage>
        <taxon>Bacteria</taxon>
        <taxon>Bacillati</taxon>
        <taxon>Bacillota</taxon>
        <taxon>Bacilli</taxon>
        <taxon>Bacillales</taxon>
        <taxon>Paenibacillaceae</taxon>
        <taxon>Cohnella</taxon>
    </lineage>
</organism>
<dbReference type="Proteomes" id="UP001596378">
    <property type="component" value="Unassembled WGS sequence"/>
</dbReference>
<dbReference type="Pfam" id="PF01547">
    <property type="entry name" value="SBP_bac_1"/>
    <property type="match status" value="1"/>
</dbReference>
<dbReference type="Pfam" id="PF12010">
    <property type="entry name" value="DUF3502"/>
    <property type="match status" value="1"/>
</dbReference>
<dbReference type="PANTHER" id="PTHR43649:SF17">
    <property type="entry name" value="ABC TRANSPORTER SOLUTE BINDING PROTEIN-SUGAR TRANSPORT"/>
    <property type="match status" value="1"/>
</dbReference>
<feature type="chain" id="PRO_5045968093" evidence="2">
    <location>
        <begin position="27"/>
        <end position="534"/>
    </location>
</feature>
<dbReference type="PROSITE" id="PS51257">
    <property type="entry name" value="PROKAR_LIPOPROTEIN"/>
    <property type="match status" value="1"/>
</dbReference>
<feature type="signal peptide" evidence="2">
    <location>
        <begin position="1"/>
        <end position="26"/>
    </location>
</feature>
<dbReference type="RefSeq" id="WP_378048387.1">
    <property type="nucleotide sequence ID" value="NZ_JBHMDN010000016.1"/>
</dbReference>
<evidence type="ECO:0000259" key="3">
    <source>
        <dbReference type="Pfam" id="PF12010"/>
    </source>
</evidence>
<keyword evidence="2" id="KW-0732">Signal</keyword>
<dbReference type="InterPro" id="IPR050490">
    <property type="entry name" value="Bact_solute-bd_prot1"/>
</dbReference>
<dbReference type="EMBL" id="JBHTAI010000002">
    <property type="protein sequence ID" value="MFC7147592.1"/>
    <property type="molecule type" value="Genomic_DNA"/>
</dbReference>
<name>A0ABW2F340_9BACL</name>
<accession>A0ABW2F340</accession>
<evidence type="ECO:0000256" key="1">
    <source>
        <dbReference type="SAM" id="MobiDB-lite"/>
    </source>
</evidence>
<evidence type="ECO:0000256" key="2">
    <source>
        <dbReference type="SAM" id="SignalP"/>
    </source>
</evidence>
<comment type="caution">
    <text evidence="4">The sequence shown here is derived from an EMBL/GenBank/DDBJ whole genome shotgun (WGS) entry which is preliminary data.</text>
</comment>
<dbReference type="InterPro" id="IPR006059">
    <property type="entry name" value="SBP"/>
</dbReference>
<feature type="compositionally biased region" description="Low complexity" evidence="1">
    <location>
        <begin position="28"/>
        <end position="61"/>
    </location>
</feature>
<proteinExistence type="predicted"/>
<evidence type="ECO:0000313" key="5">
    <source>
        <dbReference type="Proteomes" id="UP001596378"/>
    </source>
</evidence>
<dbReference type="InterPro" id="IPR022627">
    <property type="entry name" value="DUF3502"/>
</dbReference>
<reference evidence="5" key="1">
    <citation type="journal article" date="2019" name="Int. J. Syst. Evol. Microbiol.">
        <title>The Global Catalogue of Microorganisms (GCM) 10K type strain sequencing project: providing services to taxonomists for standard genome sequencing and annotation.</title>
        <authorList>
            <consortium name="The Broad Institute Genomics Platform"/>
            <consortium name="The Broad Institute Genome Sequencing Center for Infectious Disease"/>
            <person name="Wu L."/>
            <person name="Ma J."/>
        </authorList>
    </citation>
    <scope>NUCLEOTIDE SEQUENCE [LARGE SCALE GENOMIC DNA]</scope>
    <source>
        <strain evidence="5">KCTC 12907</strain>
    </source>
</reference>
<dbReference type="SUPFAM" id="SSF53850">
    <property type="entry name" value="Periplasmic binding protein-like II"/>
    <property type="match status" value="1"/>
</dbReference>
<dbReference type="PANTHER" id="PTHR43649">
    <property type="entry name" value="ARABINOSE-BINDING PROTEIN-RELATED"/>
    <property type="match status" value="1"/>
</dbReference>